<dbReference type="RefSeq" id="WP_107721364.1">
    <property type="nucleotide sequence ID" value="NZ_QAZN01000005.1"/>
</dbReference>
<dbReference type="Pfam" id="PF14470">
    <property type="entry name" value="bPH_3"/>
    <property type="match status" value="1"/>
</dbReference>
<evidence type="ECO:0000313" key="3">
    <source>
        <dbReference type="EMBL" id="PTV04351.1"/>
    </source>
</evidence>
<dbReference type="InterPro" id="IPR039519">
    <property type="entry name" value="YokE-like_PH"/>
</dbReference>
<comment type="caution">
    <text evidence="3">The sequence shown here is derived from an EMBL/GenBank/DDBJ whole genome shotgun (WGS) entry which is preliminary data.</text>
</comment>
<feature type="domain" description="SHOCT" evidence="1">
    <location>
        <begin position="218"/>
        <end position="245"/>
    </location>
</feature>
<dbReference type="EMBL" id="QAZN01000005">
    <property type="protein sequence ID" value="PTV04351.1"/>
    <property type="molecule type" value="Genomic_DNA"/>
</dbReference>
<gene>
    <name evidence="3" type="ORF">DB325_04200</name>
</gene>
<dbReference type="Proteomes" id="UP000244083">
    <property type="component" value="Unassembled WGS sequence"/>
</dbReference>
<sequence>MSRICCICGKKLGMLDAKCLTKDKESVCQDDVQRIFSDKSVTKLGIKLNAANAIANYKSSYLISLVADGKKIPINSQLDRITEQVDKVKADKLVGVKPILKALPSILDEDEEILCATNGNSGSEVMLLLSTNKRFLAVYRAPMGLETKSINIPLSKINDLSYKSGMVFAKLFISNGSQNFKFTNLSLDGAKALTNSLNEQLNRNENTVSQNTVTSSADEIVKFKKLADDGIITQEEFEAKKKQLLDL</sequence>
<evidence type="ECO:0008006" key="5">
    <source>
        <dbReference type="Google" id="ProtNLM"/>
    </source>
</evidence>
<accession>A0A2T5Q4F0</accession>
<dbReference type="AlphaFoldDB" id="A0A2T5Q4F0"/>
<evidence type="ECO:0000259" key="2">
    <source>
        <dbReference type="Pfam" id="PF14470"/>
    </source>
</evidence>
<feature type="domain" description="YokE-like PH" evidence="2">
    <location>
        <begin position="107"/>
        <end position="198"/>
    </location>
</feature>
<organism evidence="3 4">
    <name type="scientific">Limosilactobacillus reuteri</name>
    <name type="common">Lactobacillus reuteri</name>
    <dbReference type="NCBI Taxonomy" id="1598"/>
    <lineage>
        <taxon>Bacteria</taxon>
        <taxon>Bacillati</taxon>
        <taxon>Bacillota</taxon>
        <taxon>Bacilli</taxon>
        <taxon>Lactobacillales</taxon>
        <taxon>Lactobacillaceae</taxon>
        <taxon>Limosilactobacillus</taxon>
    </lineage>
</organism>
<protein>
    <recommendedName>
        <fullName evidence="5">SHOCT domain-containing protein</fullName>
    </recommendedName>
</protein>
<dbReference type="InterPro" id="IPR018649">
    <property type="entry name" value="SHOCT"/>
</dbReference>
<proteinExistence type="predicted"/>
<reference evidence="4" key="1">
    <citation type="submission" date="2018-04" db="EMBL/GenBank/DDBJ databases">
        <title>Draft Genome Sequences of 10 Lactobacillus Species from 22 Commercial Probiotic Products.</title>
        <authorList>
            <person name="Gangiredla J."/>
            <person name="Barnaba T.J."/>
            <person name="Mammel M.K."/>
            <person name="Lacher D.W."/>
            <person name="Elkins C.A."/>
            <person name="Lampel K.A."/>
            <person name="Whitehouse C.A."/>
            <person name="Tartera C."/>
        </authorList>
    </citation>
    <scope>NUCLEOTIDE SEQUENCE [LARGE SCALE GENOMIC DNA]</scope>
    <source>
        <strain evidence="4">DS12_10</strain>
    </source>
</reference>
<dbReference type="Pfam" id="PF09851">
    <property type="entry name" value="SHOCT"/>
    <property type="match status" value="1"/>
</dbReference>
<evidence type="ECO:0000259" key="1">
    <source>
        <dbReference type="Pfam" id="PF09851"/>
    </source>
</evidence>
<name>A0A2T5Q4F0_LIMRT</name>
<evidence type="ECO:0000313" key="4">
    <source>
        <dbReference type="Proteomes" id="UP000244083"/>
    </source>
</evidence>